<dbReference type="AlphaFoldDB" id="A0A1X0DHX8"/>
<comment type="caution">
    <text evidence="1">The sequence shown here is derived from an EMBL/GenBank/DDBJ whole genome shotgun (WGS) entry which is preliminary data.</text>
</comment>
<sequence>MAAVLHDDAVTSPPAPPRLPRLPIGAAGDPLVDAAVRLLSIPLRHAYAVLWRVGLLEVTA</sequence>
<dbReference type="NCBIfam" id="NF040653">
    <property type="entry name" value="Rv1535_dom"/>
    <property type="match status" value="1"/>
</dbReference>
<name>A0A1X0DHX8_MYCHE</name>
<keyword evidence="2" id="KW-1185">Reference proteome</keyword>
<proteinExistence type="predicted"/>
<dbReference type="Proteomes" id="UP000192566">
    <property type="component" value="Unassembled WGS sequence"/>
</dbReference>
<dbReference type="RefSeq" id="WP_083075046.1">
    <property type="nucleotide sequence ID" value="NZ_AP022615.1"/>
</dbReference>
<reference evidence="1 2" key="1">
    <citation type="submission" date="2017-02" db="EMBL/GenBank/DDBJ databases">
        <title>The new phylogeny of genus Mycobacterium.</title>
        <authorList>
            <person name="Tortoli E."/>
            <person name="Trovato A."/>
            <person name="Cirillo D.M."/>
        </authorList>
    </citation>
    <scope>NUCLEOTIDE SEQUENCE [LARGE SCALE GENOMIC DNA]</scope>
    <source>
        <strain evidence="1 2">DSM 44471</strain>
    </source>
</reference>
<organism evidence="1 2">
    <name type="scientific">Mycobacterium heidelbergense</name>
    <dbReference type="NCBI Taxonomy" id="53376"/>
    <lineage>
        <taxon>Bacteria</taxon>
        <taxon>Bacillati</taxon>
        <taxon>Actinomycetota</taxon>
        <taxon>Actinomycetes</taxon>
        <taxon>Mycobacteriales</taxon>
        <taxon>Mycobacteriaceae</taxon>
        <taxon>Mycobacterium</taxon>
        <taxon>Mycobacterium simiae complex</taxon>
    </lineage>
</organism>
<accession>A0A1X0DHX8</accession>
<evidence type="ECO:0000313" key="1">
    <source>
        <dbReference type="EMBL" id="ORA71907.1"/>
    </source>
</evidence>
<dbReference type="NCBIfam" id="NF040652">
    <property type="entry name" value="Mbox_reg_Rv1535"/>
    <property type="match status" value="1"/>
</dbReference>
<gene>
    <name evidence="1" type="ORF">BST25_15830</name>
</gene>
<protein>
    <submittedName>
        <fullName evidence="1">Uncharacterized protein</fullName>
    </submittedName>
</protein>
<evidence type="ECO:0000313" key="2">
    <source>
        <dbReference type="Proteomes" id="UP000192566"/>
    </source>
</evidence>
<dbReference type="OrthoDB" id="4561580at2"/>
<dbReference type="EMBL" id="MVHR01000023">
    <property type="protein sequence ID" value="ORA71907.1"/>
    <property type="molecule type" value="Genomic_DNA"/>
</dbReference>